<dbReference type="InterPro" id="IPR005805">
    <property type="entry name" value="Rieske_Fe-S_prot_C"/>
</dbReference>
<proteinExistence type="predicted"/>
<dbReference type="EMBL" id="CAFBPE010000115">
    <property type="protein sequence ID" value="CAB5014685.1"/>
    <property type="molecule type" value="Genomic_DNA"/>
</dbReference>
<dbReference type="AlphaFoldDB" id="A0A6J7QCQ0"/>
<accession>A0A6J7QCQ0</accession>
<dbReference type="PRINTS" id="PR00162">
    <property type="entry name" value="RIESKE"/>
</dbReference>
<dbReference type="InterPro" id="IPR036922">
    <property type="entry name" value="Rieske_2Fe-2S_sf"/>
</dbReference>
<keyword evidence="2" id="KW-0479">Metal-binding</keyword>
<evidence type="ECO:0000256" key="2">
    <source>
        <dbReference type="ARBA" id="ARBA00022723"/>
    </source>
</evidence>
<gene>
    <name evidence="9" type="ORF">UFOPK4065_01111</name>
</gene>
<dbReference type="SUPFAM" id="SSF50022">
    <property type="entry name" value="ISP domain"/>
    <property type="match status" value="1"/>
</dbReference>
<evidence type="ECO:0000256" key="6">
    <source>
        <dbReference type="ARBA" id="ARBA00034078"/>
    </source>
</evidence>
<feature type="region of interest" description="Disordered" evidence="7">
    <location>
        <begin position="67"/>
        <end position="86"/>
    </location>
</feature>
<sequence length="193" mass="20033">MNLKRRNVLTAISASFLALFGQAAVAADVPLIKPTSLGQVVIYRNKKFTCIKKGKLLVWDRGVAIKPTPTPKPTPSATASNPSAKPTASASALTFVAKSDEIVEGSSKVIEVKPANAASISVAVTRVNGAVVVLSAVCTHQGCVVEAAKSQLECPCHGSSFNFTNGNINQGPARAALHKYVASESAGSIYITL</sequence>
<evidence type="ECO:0000256" key="5">
    <source>
        <dbReference type="ARBA" id="ARBA00023157"/>
    </source>
</evidence>
<keyword evidence="4" id="KW-0411">Iron-sulfur</keyword>
<dbReference type="GO" id="GO:0016020">
    <property type="term" value="C:membrane"/>
    <property type="evidence" value="ECO:0007669"/>
    <property type="project" value="InterPro"/>
</dbReference>
<dbReference type="GO" id="GO:0051537">
    <property type="term" value="F:2 iron, 2 sulfur cluster binding"/>
    <property type="evidence" value="ECO:0007669"/>
    <property type="project" value="UniProtKB-KW"/>
</dbReference>
<dbReference type="InterPro" id="IPR014349">
    <property type="entry name" value="Rieske_Fe-S_prot"/>
</dbReference>
<feature type="domain" description="Rieske" evidence="8">
    <location>
        <begin position="94"/>
        <end position="191"/>
    </location>
</feature>
<comment type="cofactor">
    <cofactor evidence="6">
        <name>[2Fe-2S] cluster</name>
        <dbReference type="ChEBI" id="CHEBI:190135"/>
    </cofactor>
</comment>
<organism evidence="9">
    <name type="scientific">freshwater metagenome</name>
    <dbReference type="NCBI Taxonomy" id="449393"/>
    <lineage>
        <taxon>unclassified sequences</taxon>
        <taxon>metagenomes</taxon>
        <taxon>ecological metagenomes</taxon>
    </lineage>
</organism>
<dbReference type="Gene3D" id="2.102.10.10">
    <property type="entry name" value="Rieske [2Fe-2S] iron-sulphur domain"/>
    <property type="match status" value="1"/>
</dbReference>
<protein>
    <submittedName>
        <fullName evidence="9">Unannotated protein</fullName>
    </submittedName>
</protein>
<dbReference type="GO" id="GO:0046872">
    <property type="term" value="F:metal ion binding"/>
    <property type="evidence" value="ECO:0007669"/>
    <property type="project" value="UniProtKB-KW"/>
</dbReference>
<dbReference type="PANTHER" id="PTHR10134">
    <property type="entry name" value="CYTOCHROME B-C1 COMPLEX SUBUNIT RIESKE, MITOCHONDRIAL"/>
    <property type="match status" value="1"/>
</dbReference>
<evidence type="ECO:0000259" key="8">
    <source>
        <dbReference type="PROSITE" id="PS51296"/>
    </source>
</evidence>
<name>A0A6J7QCQ0_9ZZZZ</name>
<reference evidence="9" key="1">
    <citation type="submission" date="2020-05" db="EMBL/GenBank/DDBJ databases">
        <authorList>
            <person name="Chiriac C."/>
            <person name="Salcher M."/>
            <person name="Ghai R."/>
            <person name="Kavagutti S V."/>
        </authorList>
    </citation>
    <scope>NUCLEOTIDE SEQUENCE</scope>
</reference>
<evidence type="ECO:0000256" key="3">
    <source>
        <dbReference type="ARBA" id="ARBA00023004"/>
    </source>
</evidence>
<feature type="compositionally biased region" description="Low complexity" evidence="7">
    <location>
        <begin position="75"/>
        <end position="86"/>
    </location>
</feature>
<evidence type="ECO:0000256" key="1">
    <source>
        <dbReference type="ARBA" id="ARBA00022714"/>
    </source>
</evidence>
<dbReference type="PROSITE" id="PS51296">
    <property type="entry name" value="RIESKE"/>
    <property type="match status" value="1"/>
</dbReference>
<dbReference type="InterPro" id="IPR017941">
    <property type="entry name" value="Rieske_2Fe-2S"/>
</dbReference>
<keyword evidence="3" id="KW-0408">Iron</keyword>
<keyword evidence="1" id="KW-0001">2Fe-2S</keyword>
<dbReference type="Pfam" id="PF00355">
    <property type="entry name" value="Rieske"/>
    <property type="match status" value="1"/>
</dbReference>
<evidence type="ECO:0000256" key="4">
    <source>
        <dbReference type="ARBA" id="ARBA00023014"/>
    </source>
</evidence>
<evidence type="ECO:0000256" key="7">
    <source>
        <dbReference type="SAM" id="MobiDB-lite"/>
    </source>
</evidence>
<keyword evidence="5" id="KW-1015">Disulfide bond</keyword>
<evidence type="ECO:0000313" key="9">
    <source>
        <dbReference type="EMBL" id="CAB5014685.1"/>
    </source>
</evidence>